<dbReference type="InterPro" id="IPR001915">
    <property type="entry name" value="Peptidase_M48"/>
</dbReference>
<evidence type="ECO:0000256" key="2">
    <source>
        <dbReference type="ARBA" id="ARBA00022475"/>
    </source>
</evidence>
<dbReference type="InterPro" id="IPR050083">
    <property type="entry name" value="HtpX_protease"/>
</dbReference>
<keyword evidence="8 11" id="KW-1133">Transmembrane helix</keyword>
<dbReference type="Gene3D" id="3.30.2010.10">
    <property type="entry name" value="Metalloproteases ('zincins'), catalytic domain"/>
    <property type="match status" value="1"/>
</dbReference>
<evidence type="ECO:0000256" key="3">
    <source>
        <dbReference type="ARBA" id="ARBA00022670"/>
    </source>
</evidence>
<keyword evidence="10 11" id="KW-0472">Membrane</keyword>
<evidence type="ECO:0000256" key="6">
    <source>
        <dbReference type="ARBA" id="ARBA00022801"/>
    </source>
</evidence>
<dbReference type="CDD" id="cd07328">
    <property type="entry name" value="M48_Ste24p_like"/>
    <property type="match status" value="1"/>
</dbReference>
<name>A0ABW9K2L6_9FLAO</name>
<evidence type="ECO:0000256" key="5">
    <source>
        <dbReference type="ARBA" id="ARBA00022723"/>
    </source>
</evidence>
<dbReference type="EMBL" id="JBJXVJ010000001">
    <property type="protein sequence ID" value="MFN1216789.1"/>
    <property type="molecule type" value="Genomic_DNA"/>
</dbReference>
<keyword evidence="6 13" id="KW-0378">Hydrolase</keyword>
<accession>A0ABW9K2L6</accession>
<feature type="transmembrane region" description="Helical" evidence="11">
    <location>
        <begin position="211"/>
        <end position="233"/>
    </location>
</feature>
<keyword evidence="7" id="KW-0862">Zinc</keyword>
<keyword evidence="14" id="KW-1185">Reference proteome</keyword>
<sequence length="703" mass="81477">MYIQVSGDFRKKSRSAVLAISIFIIVYILMFLLTIALAAGCVIGGILLIAAKPMFVTIMLGAGLAGTGGFIFFFIIKFLFKKHINDRSYLTEIKRSDEPELFSMIDDIVKEAETDFPKKVYLSYDVNASVFYDSSFWSMFYPIKKNLTIGLGLINTSTKQELKAILSHEFGHFSQRSMKVGSYVYNVNQIIFNLVNDDESYRNSIEKWASWSGYFSIFAALALFITGKIQWVLTKMYSFVNIRHMALSREMEFHADEVAAHIAGSLPLEESLLRMELANNSYQNVISFYEAKISKNQTSRNIYKEQSFVMNFLAQQSELDTKHGLPNVKLSESGLFNKSKLMFENQWASHPSNEDRIARLRTLNIIKDSENEPARDLFRDFEKTQEKLTVKIFSNVKYQKGKTDLDFETFALEFENQHFKDSFDKIFNNYYDNKNPDFSIQENPAAKDLSFEELFSKEKVEMVYTLIALENDKKTIEAIANKEIILKTFDYDGRKYITKDAGKLISEIDTSITEVKNLVNQNDSDIYTYFLKLAGEADKKSEFENIYGKFSKYDSEFEDRFKPYVDISNATAFLSATTPFEQIIRNFKNLKPHEEKLKSEITSYLDSPEMIDDLEEQTIKDLKYYVEKDLIYFNNNQYLETNLQLLMTAINIQPYFLHKKYFLMKKELLTIMKDLENRTYLSERLSVAEESAVPEIKGTEPAE</sequence>
<evidence type="ECO:0000256" key="9">
    <source>
        <dbReference type="ARBA" id="ARBA00023049"/>
    </source>
</evidence>
<evidence type="ECO:0000313" key="13">
    <source>
        <dbReference type="EMBL" id="MFN1216789.1"/>
    </source>
</evidence>
<comment type="caution">
    <text evidence="13">The sequence shown here is derived from an EMBL/GenBank/DDBJ whole genome shotgun (WGS) entry which is preliminary data.</text>
</comment>
<gene>
    <name evidence="13" type="ORF">ACKW6Q_07345</name>
</gene>
<dbReference type="Pfam" id="PF01435">
    <property type="entry name" value="Peptidase_M48"/>
    <property type="match status" value="1"/>
</dbReference>
<keyword evidence="4 11" id="KW-0812">Transmembrane</keyword>
<dbReference type="Proteomes" id="UP001634154">
    <property type="component" value="Unassembled WGS sequence"/>
</dbReference>
<evidence type="ECO:0000256" key="4">
    <source>
        <dbReference type="ARBA" id="ARBA00022692"/>
    </source>
</evidence>
<feature type="transmembrane region" description="Helical" evidence="11">
    <location>
        <begin position="55"/>
        <end position="80"/>
    </location>
</feature>
<evidence type="ECO:0000256" key="8">
    <source>
        <dbReference type="ARBA" id="ARBA00022989"/>
    </source>
</evidence>
<evidence type="ECO:0000256" key="11">
    <source>
        <dbReference type="SAM" id="Phobius"/>
    </source>
</evidence>
<keyword evidence="3" id="KW-0645">Protease</keyword>
<organism evidence="13 14">
    <name type="scientific">Chryseobacterium kwangjuense</name>
    <dbReference type="NCBI Taxonomy" id="267125"/>
    <lineage>
        <taxon>Bacteria</taxon>
        <taxon>Pseudomonadati</taxon>
        <taxon>Bacteroidota</taxon>
        <taxon>Flavobacteriia</taxon>
        <taxon>Flavobacteriales</taxon>
        <taxon>Weeksellaceae</taxon>
        <taxon>Chryseobacterium group</taxon>
        <taxon>Chryseobacterium</taxon>
    </lineage>
</organism>
<proteinExistence type="predicted"/>
<dbReference type="GO" id="GO:0008237">
    <property type="term" value="F:metallopeptidase activity"/>
    <property type="evidence" value="ECO:0007669"/>
    <property type="project" value="UniProtKB-KW"/>
</dbReference>
<feature type="domain" description="Peptidase M48" evidence="12">
    <location>
        <begin position="99"/>
        <end position="362"/>
    </location>
</feature>
<keyword evidence="5" id="KW-0479">Metal-binding</keyword>
<evidence type="ECO:0000256" key="1">
    <source>
        <dbReference type="ARBA" id="ARBA00001947"/>
    </source>
</evidence>
<reference evidence="13 14" key="1">
    <citation type="submission" date="2024-12" db="EMBL/GenBank/DDBJ databases">
        <title>Draft genome sequence of Chryseobacterium kwangjuense AG447.</title>
        <authorList>
            <person name="Cheptsov V.S."/>
            <person name="Belov A."/>
            <person name="Zavarzina A.G."/>
        </authorList>
    </citation>
    <scope>NUCLEOTIDE SEQUENCE [LARGE SCALE GENOMIC DNA]</scope>
    <source>
        <strain evidence="13 14">AG447</strain>
    </source>
</reference>
<dbReference type="PANTHER" id="PTHR43221">
    <property type="entry name" value="PROTEASE HTPX"/>
    <property type="match status" value="1"/>
</dbReference>
<dbReference type="EC" id="3.4.24.-" evidence="13"/>
<evidence type="ECO:0000256" key="10">
    <source>
        <dbReference type="ARBA" id="ARBA00023136"/>
    </source>
</evidence>
<evidence type="ECO:0000259" key="12">
    <source>
        <dbReference type="Pfam" id="PF01435"/>
    </source>
</evidence>
<dbReference type="RefSeq" id="WP_409356232.1">
    <property type="nucleotide sequence ID" value="NZ_JBJXVJ010000001.1"/>
</dbReference>
<keyword evidence="2" id="KW-1003">Cell membrane</keyword>
<evidence type="ECO:0000313" key="14">
    <source>
        <dbReference type="Proteomes" id="UP001634154"/>
    </source>
</evidence>
<keyword evidence="9 13" id="KW-0482">Metalloprotease</keyword>
<dbReference type="PANTHER" id="PTHR43221:SF2">
    <property type="entry name" value="PROTEASE HTPX HOMOLOG"/>
    <property type="match status" value="1"/>
</dbReference>
<protein>
    <submittedName>
        <fullName evidence="13">M48 family metalloprotease</fullName>
        <ecNumber evidence="13">3.4.24.-</ecNumber>
    </submittedName>
</protein>
<feature type="transmembrane region" description="Helical" evidence="11">
    <location>
        <begin position="16"/>
        <end position="49"/>
    </location>
</feature>
<comment type="cofactor">
    <cofactor evidence="1">
        <name>Zn(2+)</name>
        <dbReference type="ChEBI" id="CHEBI:29105"/>
    </cofactor>
</comment>
<evidence type="ECO:0000256" key="7">
    <source>
        <dbReference type="ARBA" id="ARBA00022833"/>
    </source>
</evidence>